<keyword evidence="1 3" id="KW-0963">Cytoplasm</keyword>
<comment type="caution">
    <text evidence="4">The sequence shown here is derived from an EMBL/GenBank/DDBJ whole genome shotgun (WGS) entry which is preliminary data.</text>
</comment>
<dbReference type="SUPFAM" id="SSF54814">
    <property type="entry name" value="Prokaryotic type KH domain (KH-domain type II)"/>
    <property type="match status" value="1"/>
</dbReference>
<sequence length="123" mass="13536">MATEASYQEFLEYLVKGIVDYPEDVSVERKLDERGVLLTLKVHKDDMGKVVGRRGATAQAIRTLLRIVGIKSDAHVNLKIEEPEGSTFQHQQSVVESTPVSAPTSTPVSAAQTVDQMVEDLKI</sequence>
<dbReference type="GO" id="GO:0008360">
    <property type="term" value="P:regulation of cell shape"/>
    <property type="evidence" value="ECO:0007669"/>
    <property type="project" value="UniProtKB-KW"/>
</dbReference>
<dbReference type="CDD" id="cd22533">
    <property type="entry name" value="KH-II_YlqC-like"/>
    <property type="match status" value="1"/>
</dbReference>
<organism evidence="4 5">
    <name type="scientific">Candidatus Brennerbacteria bacterium CG11_big_fil_rev_8_21_14_0_20_43_10</name>
    <dbReference type="NCBI Taxonomy" id="1974523"/>
    <lineage>
        <taxon>Bacteria</taxon>
        <taxon>Candidatus Brenneribacteriota</taxon>
    </lineage>
</organism>
<dbReference type="Pfam" id="PF13083">
    <property type="entry name" value="KH_KhpA-B"/>
    <property type="match status" value="1"/>
</dbReference>
<dbReference type="InterPro" id="IPR020627">
    <property type="entry name" value="KhpA"/>
</dbReference>
<evidence type="ECO:0000256" key="2">
    <source>
        <dbReference type="ARBA" id="ARBA00022884"/>
    </source>
</evidence>
<comment type="similarity">
    <text evidence="3">Belongs to the KhpA RNA-binding protein family.</text>
</comment>
<dbReference type="GO" id="GO:0009252">
    <property type="term" value="P:peptidoglycan biosynthetic process"/>
    <property type="evidence" value="ECO:0007669"/>
    <property type="project" value="UniProtKB-UniRule"/>
</dbReference>
<dbReference type="HAMAP" id="MF_00088">
    <property type="entry name" value="KhpA"/>
    <property type="match status" value="1"/>
</dbReference>
<dbReference type="PANTHER" id="PTHR34654">
    <property type="entry name" value="UPF0109 PROTEIN SCO5592"/>
    <property type="match status" value="1"/>
</dbReference>
<evidence type="ECO:0000256" key="3">
    <source>
        <dbReference type="HAMAP-Rule" id="MF_00088"/>
    </source>
</evidence>
<dbReference type="InterPro" id="IPR009019">
    <property type="entry name" value="KH_sf_prok-type"/>
</dbReference>
<comment type="function">
    <text evidence="3">A probable RNA chaperone. Forms a complex with KhpB which binds to cellular RNA and controls its expression. Plays a role in peptidoglycan (PG) homeostasis and cell length regulation.</text>
</comment>
<proteinExistence type="inferred from homology"/>
<dbReference type="AlphaFoldDB" id="A0A2H0PWV4"/>
<comment type="subunit">
    <text evidence="3">Forms a complex with KhpB.</text>
</comment>
<name>A0A2H0PWV4_9BACT</name>
<gene>
    <name evidence="3" type="primary">khpA</name>
    <name evidence="4" type="ORF">COV41_01970</name>
</gene>
<dbReference type="EMBL" id="PCXE01000034">
    <property type="protein sequence ID" value="PIR26194.1"/>
    <property type="molecule type" value="Genomic_DNA"/>
</dbReference>
<accession>A0A2H0PWV4</accession>
<keyword evidence="3" id="KW-0133">Cell shape</keyword>
<keyword evidence="2 3" id="KW-0694">RNA-binding</keyword>
<keyword evidence="3" id="KW-0961">Cell wall biogenesis/degradation</keyword>
<dbReference type="Gene3D" id="3.30.300.20">
    <property type="match status" value="1"/>
</dbReference>
<dbReference type="GO" id="GO:0005737">
    <property type="term" value="C:cytoplasm"/>
    <property type="evidence" value="ECO:0007669"/>
    <property type="project" value="UniProtKB-SubCell"/>
</dbReference>
<evidence type="ECO:0000313" key="4">
    <source>
        <dbReference type="EMBL" id="PIR26194.1"/>
    </source>
</evidence>
<protein>
    <recommendedName>
        <fullName evidence="3">RNA-binding protein KhpA</fullName>
    </recommendedName>
    <alternativeName>
        <fullName evidence="3">KH-domain protein A</fullName>
    </alternativeName>
</protein>
<evidence type="ECO:0000256" key="1">
    <source>
        <dbReference type="ARBA" id="ARBA00022490"/>
    </source>
</evidence>
<dbReference type="GO" id="GO:0003723">
    <property type="term" value="F:RNA binding"/>
    <property type="evidence" value="ECO:0007669"/>
    <property type="project" value="UniProtKB-UniRule"/>
</dbReference>
<keyword evidence="3" id="KW-0143">Chaperone</keyword>
<dbReference type="Proteomes" id="UP000236846">
    <property type="component" value="Unassembled WGS sequence"/>
</dbReference>
<dbReference type="InterPro" id="IPR015946">
    <property type="entry name" value="KH_dom-like_a/b"/>
</dbReference>
<dbReference type="PANTHER" id="PTHR34654:SF1">
    <property type="entry name" value="RNA-BINDING PROTEIN KHPA"/>
    <property type="match status" value="1"/>
</dbReference>
<comment type="subcellular location">
    <subcellularLocation>
        <location evidence="3">Cytoplasm</location>
    </subcellularLocation>
</comment>
<dbReference type="GO" id="GO:0071555">
    <property type="term" value="P:cell wall organization"/>
    <property type="evidence" value="ECO:0007669"/>
    <property type="project" value="UniProtKB-KW"/>
</dbReference>
<evidence type="ECO:0000313" key="5">
    <source>
        <dbReference type="Proteomes" id="UP000236846"/>
    </source>
</evidence>
<reference evidence="4 5" key="1">
    <citation type="submission" date="2017-09" db="EMBL/GenBank/DDBJ databases">
        <title>Depth-based differentiation of microbial function through sediment-hosted aquifers and enrichment of novel symbionts in the deep terrestrial subsurface.</title>
        <authorList>
            <person name="Probst A.J."/>
            <person name="Ladd B."/>
            <person name="Jarett J.K."/>
            <person name="Geller-Mcgrath D.E."/>
            <person name="Sieber C.M."/>
            <person name="Emerson J.B."/>
            <person name="Anantharaman K."/>
            <person name="Thomas B.C."/>
            <person name="Malmstrom R."/>
            <person name="Stieglmeier M."/>
            <person name="Klingl A."/>
            <person name="Woyke T."/>
            <person name="Ryan C.M."/>
            <person name="Banfield J.F."/>
        </authorList>
    </citation>
    <scope>NUCLEOTIDE SEQUENCE [LARGE SCALE GENOMIC DNA]</scope>
    <source>
        <strain evidence="4">CG11_big_fil_rev_8_21_14_0_20_43_10</strain>
    </source>
</reference>